<keyword evidence="7" id="KW-1185">Reference proteome</keyword>
<evidence type="ECO:0000256" key="2">
    <source>
        <dbReference type="PROSITE-ProRule" id="PRU00169"/>
    </source>
</evidence>
<dbReference type="PROSITE" id="PS51755">
    <property type="entry name" value="OMPR_PHOB"/>
    <property type="match status" value="1"/>
</dbReference>
<dbReference type="RefSeq" id="WP_345537525.1">
    <property type="nucleotide sequence ID" value="NZ_BAABGJ010000015.1"/>
</dbReference>
<dbReference type="InterPro" id="IPR001867">
    <property type="entry name" value="OmpR/PhoB-type_DNA-bd"/>
</dbReference>
<evidence type="ECO:0000313" key="7">
    <source>
        <dbReference type="Proteomes" id="UP001500975"/>
    </source>
</evidence>
<evidence type="ECO:0000259" key="4">
    <source>
        <dbReference type="PROSITE" id="PS50110"/>
    </source>
</evidence>
<dbReference type="PANTHER" id="PTHR48111:SF36">
    <property type="entry name" value="TRANSCRIPTIONAL REGULATORY PROTEIN CUTR"/>
    <property type="match status" value="1"/>
</dbReference>
<dbReference type="SMART" id="SM00862">
    <property type="entry name" value="Trans_reg_C"/>
    <property type="match status" value="1"/>
</dbReference>
<organism evidence="6 7">
    <name type="scientific">Variovorax defluvii</name>
    <dbReference type="NCBI Taxonomy" id="913761"/>
    <lineage>
        <taxon>Bacteria</taxon>
        <taxon>Pseudomonadati</taxon>
        <taxon>Pseudomonadota</taxon>
        <taxon>Betaproteobacteria</taxon>
        <taxon>Burkholderiales</taxon>
        <taxon>Comamonadaceae</taxon>
        <taxon>Variovorax</taxon>
    </lineage>
</organism>
<dbReference type="CDD" id="cd00383">
    <property type="entry name" value="trans_reg_C"/>
    <property type="match status" value="1"/>
</dbReference>
<dbReference type="InterPro" id="IPR011006">
    <property type="entry name" value="CheY-like_superfamily"/>
</dbReference>
<evidence type="ECO:0000256" key="3">
    <source>
        <dbReference type="PROSITE-ProRule" id="PRU01091"/>
    </source>
</evidence>
<dbReference type="Pfam" id="PF00486">
    <property type="entry name" value="Trans_reg_C"/>
    <property type="match status" value="1"/>
</dbReference>
<evidence type="ECO:0000259" key="5">
    <source>
        <dbReference type="PROSITE" id="PS51755"/>
    </source>
</evidence>
<comment type="caution">
    <text evidence="6">The sequence shown here is derived from an EMBL/GenBank/DDBJ whole genome shotgun (WGS) entry which is preliminary data.</text>
</comment>
<dbReference type="Gene3D" id="3.40.50.2300">
    <property type="match status" value="1"/>
</dbReference>
<proteinExistence type="predicted"/>
<feature type="domain" description="Response regulatory" evidence="4">
    <location>
        <begin position="2"/>
        <end position="116"/>
    </location>
</feature>
<dbReference type="Pfam" id="PF00072">
    <property type="entry name" value="Response_reg"/>
    <property type="match status" value="1"/>
</dbReference>
<reference evidence="7" key="1">
    <citation type="journal article" date="2019" name="Int. J. Syst. Evol. Microbiol.">
        <title>The Global Catalogue of Microorganisms (GCM) 10K type strain sequencing project: providing services to taxonomists for standard genome sequencing and annotation.</title>
        <authorList>
            <consortium name="The Broad Institute Genomics Platform"/>
            <consortium name="The Broad Institute Genome Sequencing Center for Infectious Disease"/>
            <person name="Wu L."/>
            <person name="Ma J."/>
        </authorList>
    </citation>
    <scope>NUCLEOTIDE SEQUENCE [LARGE SCALE GENOMIC DNA]</scope>
    <source>
        <strain evidence="7">JCM 17804</strain>
    </source>
</reference>
<dbReference type="Gene3D" id="6.10.250.690">
    <property type="match status" value="1"/>
</dbReference>
<protein>
    <submittedName>
        <fullName evidence="6">Response regulator transcription factor</fullName>
    </submittedName>
</protein>
<evidence type="ECO:0000313" key="6">
    <source>
        <dbReference type="EMBL" id="GAA4339893.1"/>
    </source>
</evidence>
<dbReference type="EMBL" id="BAABGJ010000015">
    <property type="protein sequence ID" value="GAA4339893.1"/>
    <property type="molecule type" value="Genomic_DNA"/>
</dbReference>
<dbReference type="InterPro" id="IPR001789">
    <property type="entry name" value="Sig_transdc_resp-reg_receiver"/>
</dbReference>
<dbReference type="Gene3D" id="1.10.10.10">
    <property type="entry name" value="Winged helix-like DNA-binding domain superfamily/Winged helix DNA-binding domain"/>
    <property type="match status" value="1"/>
</dbReference>
<accession>A0ABP8HJ81</accession>
<dbReference type="SMART" id="SM00448">
    <property type="entry name" value="REC"/>
    <property type="match status" value="1"/>
</dbReference>
<keyword evidence="2" id="KW-0597">Phosphoprotein</keyword>
<evidence type="ECO:0000256" key="1">
    <source>
        <dbReference type="ARBA" id="ARBA00023125"/>
    </source>
</evidence>
<sequence length="225" mass="24790">MRILLVEDDAALAGAVCSYLEAKAFVVDVAPSLAQARAALAAVQYAAVLLDLHLPDGEGLSLLPDVRALRDPPIVIVLTARDQVTDRIRGLDAGADDYLIKPYDPAELLARLRAVERRRSSAATPVLQFGTLEIDLARDLVRKNGLPVTLTQKEWALLRVMATRPERIHTRDNLADALYGYGDEADSNTLEVFISRLRRKLGRSHIQTLRGLGYRLSSAPEEEDE</sequence>
<dbReference type="InterPro" id="IPR036388">
    <property type="entry name" value="WH-like_DNA-bd_sf"/>
</dbReference>
<name>A0ABP8HJ81_9BURK</name>
<feature type="DNA-binding region" description="OmpR/PhoB-type" evidence="3">
    <location>
        <begin position="124"/>
        <end position="218"/>
    </location>
</feature>
<keyword evidence="1 3" id="KW-0238">DNA-binding</keyword>
<dbReference type="Proteomes" id="UP001500975">
    <property type="component" value="Unassembled WGS sequence"/>
</dbReference>
<dbReference type="PROSITE" id="PS50110">
    <property type="entry name" value="RESPONSE_REGULATORY"/>
    <property type="match status" value="1"/>
</dbReference>
<dbReference type="InterPro" id="IPR039420">
    <property type="entry name" value="WalR-like"/>
</dbReference>
<dbReference type="SUPFAM" id="SSF52172">
    <property type="entry name" value="CheY-like"/>
    <property type="match status" value="1"/>
</dbReference>
<dbReference type="PANTHER" id="PTHR48111">
    <property type="entry name" value="REGULATOR OF RPOS"/>
    <property type="match status" value="1"/>
</dbReference>
<feature type="domain" description="OmpR/PhoB-type" evidence="5">
    <location>
        <begin position="124"/>
        <end position="218"/>
    </location>
</feature>
<feature type="modified residue" description="4-aspartylphosphate" evidence="2">
    <location>
        <position position="51"/>
    </location>
</feature>
<gene>
    <name evidence="6" type="ORF">GCM10023165_19560</name>
</gene>